<dbReference type="PROSITE" id="PS50977">
    <property type="entry name" value="HTH_TETR_2"/>
    <property type="match status" value="1"/>
</dbReference>
<evidence type="ECO:0000256" key="1">
    <source>
        <dbReference type="ARBA" id="ARBA00023015"/>
    </source>
</evidence>
<dbReference type="OrthoDB" id="9816320at2"/>
<dbReference type="SUPFAM" id="SSF46689">
    <property type="entry name" value="Homeodomain-like"/>
    <property type="match status" value="1"/>
</dbReference>
<feature type="domain" description="HTH tetR-type" evidence="5">
    <location>
        <begin position="19"/>
        <end position="79"/>
    </location>
</feature>
<comment type="caution">
    <text evidence="6">The sequence shown here is derived from an EMBL/GenBank/DDBJ whole genome shotgun (WGS) entry which is preliminary data.</text>
</comment>
<evidence type="ECO:0000313" key="7">
    <source>
        <dbReference type="Proteomes" id="UP000013165"/>
    </source>
</evidence>
<feature type="DNA-binding region" description="H-T-H motif" evidence="4">
    <location>
        <begin position="42"/>
        <end position="61"/>
    </location>
</feature>
<evidence type="ECO:0000259" key="5">
    <source>
        <dbReference type="PROSITE" id="PS50977"/>
    </source>
</evidence>
<dbReference type="PRINTS" id="PR00455">
    <property type="entry name" value="HTHTETR"/>
</dbReference>
<dbReference type="InterPro" id="IPR001647">
    <property type="entry name" value="HTH_TetR"/>
</dbReference>
<sequence>MSERNSISPRRKPLQARSRERVETILEHATLIFHEHGVDGTSMSAIARSANMSLASLYRYFPNKSAIVKAIAERHVEKLEAMLKSRLDQFGPETIVEVLLDVYFEFYRNEPAYKAIWSGVEAMPELHDLDLRELRANATDLHHYLARQFPHLPAGRRWSASIMLPRACGSLLRLAVTLPEDEASVLLGELKLMVRAYLDQLIDEKS</sequence>
<dbReference type="Pfam" id="PF17928">
    <property type="entry name" value="TetR_C_22"/>
    <property type="match status" value="1"/>
</dbReference>
<dbReference type="Pfam" id="PF00440">
    <property type="entry name" value="TetR_N"/>
    <property type="match status" value="1"/>
</dbReference>
<proteinExistence type="predicted"/>
<dbReference type="InterPro" id="IPR041674">
    <property type="entry name" value="TetR_C_22"/>
</dbReference>
<dbReference type="PATRIC" id="fig|626887.3.peg.4667"/>
<evidence type="ECO:0000313" key="6">
    <source>
        <dbReference type="EMBL" id="ENO14380.1"/>
    </source>
</evidence>
<evidence type="ECO:0000256" key="3">
    <source>
        <dbReference type="ARBA" id="ARBA00023163"/>
    </source>
</evidence>
<dbReference type="EMBL" id="APLQ01000014">
    <property type="protein sequence ID" value="ENO14380.1"/>
    <property type="molecule type" value="Genomic_DNA"/>
</dbReference>
<dbReference type="PANTHER" id="PTHR30055">
    <property type="entry name" value="HTH-TYPE TRANSCRIPTIONAL REGULATOR RUTR"/>
    <property type="match status" value="1"/>
</dbReference>
<keyword evidence="3" id="KW-0804">Transcription</keyword>
<protein>
    <submittedName>
        <fullName evidence="6">TetR/AcrR family transcriptional regulator</fullName>
    </submittedName>
</protein>
<accession>N6VW02</accession>
<keyword evidence="7" id="KW-1185">Reference proteome</keyword>
<keyword evidence="2 4" id="KW-0238">DNA-binding</keyword>
<dbReference type="GO" id="GO:0000976">
    <property type="term" value="F:transcription cis-regulatory region binding"/>
    <property type="evidence" value="ECO:0007669"/>
    <property type="project" value="TreeGrafter"/>
</dbReference>
<dbReference type="Gene3D" id="1.10.357.10">
    <property type="entry name" value="Tetracycline Repressor, domain 2"/>
    <property type="match status" value="1"/>
</dbReference>
<dbReference type="STRING" id="626887.J057_23340"/>
<reference evidence="6 7" key="1">
    <citation type="journal article" date="2013" name="Genome Announc.">
        <title>Genome Sequence of the Polycyclic Aromatic Hydrocarbon-Degrading Bacterium Strain Marinobacter nanhaiticus D15-8WT.</title>
        <authorList>
            <person name="Cui Z."/>
            <person name="Gao W."/>
            <person name="Li Q."/>
            <person name="Xu G."/>
            <person name="Zheng L."/>
        </authorList>
    </citation>
    <scope>NUCLEOTIDE SEQUENCE [LARGE SCALE GENOMIC DNA]</scope>
    <source>
        <strain evidence="6 7">D15-8W</strain>
    </source>
</reference>
<evidence type="ECO:0000256" key="2">
    <source>
        <dbReference type="ARBA" id="ARBA00023125"/>
    </source>
</evidence>
<dbReference type="GO" id="GO:0003700">
    <property type="term" value="F:DNA-binding transcription factor activity"/>
    <property type="evidence" value="ECO:0007669"/>
    <property type="project" value="TreeGrafter"/>
</dbReference>
<dbReference type="HOGENOM" id="CLU_069356_46_2_6"/>
<dbReference type="InterPro" id="IPR009057">
    <property type="entry name" value="Homeodomain-like_sf"/>
</dbReference>
<name>N6VW02_9GAMM</name>
<dbReference type="Proteomes" id="UP000013165">
    <property type="component" value="Unassembled WGS sequence"/>
</dbReference>
<gene>
    <name evidence="6" type="ORF">J057_23340</name>
</gene>
<evidence type="ECO:0000256" key="4">
    <source>
        <dbReference type="PROSITE-ProRule" id="PRU00335"/>
    </source>
</evidence>
<keyword evidence="1" id="KW-0805">Transcription regulation</keyword>
<dbReference type="PANTHER" id="PTHR30055:SF234">
    <property type="entry name" value="HTH-TYPE TRANSCRIPTIONAL REGULATOR BETI"/>
    <property type="match status" value="1"/>
</dbReference>
<dbReference type="InterPro" id="IPR050109">
    <property type="entry name" value="HTH-type_TetR-like_transc_reg"/>
</dbReference>
<dbReference type="RefSeq" id="WP_004582599.1">
    <property type="nucleotide sequence ID" value="NZ_AP028878.1"/>
</dbReference>
<dbReference type="AlphaFoldDB" id="N6VW02"/>
<organism evidence="6 7">
    <name type="scientific">Marinobacter nanhaiticus D15-8W</name>
    <dbReference type="NCBI Taxonomy" id="626887"/>
    <lineage>
        <taxon>Bacteria</taxon>
        <taxon>Pseudomonadati</taxon>
        <taxon>Pseudomonadota</taxon>
        <taxon>Gammaproteobacteria</taxon>
        <taxon>Pseudomonadales</taxon>
        <taxon>Marinobacteraceae</taxon>
        <taxon>Marinobacter</taxon>
    </lineage>
</organism>
<dbReference type="eggNOG" id="COG1309">
    <property type="taxonomic scope" value="Bacteria"/>
</dbReference>